<feature type="region of interest" description="Disordered" evidence="1">
    <location>
        <begin position="14"/>
        <end position="120"/>
    </location>
</feature>
<evidence type="ECO:0000313" key="2">
    <source>
        <dbReference type="EMBL" id="OBS67217.1"/>
    </source>
</evidence>
<protein>
    <submittedName>
        <fullName evidence="2">Uncharacterized protein</fullName>
    </submittedName>
</protein>
<keyword evidence="3" id="KW-1185">Reference proteome</keyword>
<gene>
    <name evidence="2" type="ORF">A6R68_04242</name>
</gene>
<accession>A0A1A6GPC5</accession>
<organism evidence="2 3">
    <name type="scientific">Neotoma lepida</name>
    <name type="common">Desert woodrat</name>
    <dbReference type="NCBI Taxonomy" id="56216"/>
    <lineage>
        <taxon>Eukaryota</taxon>
        <taxon>Metazoa</taxon>
        <taxon>Chordata</taxon>
        <taxon>Craniata</taxon>
        <taxon>Vertebrata</taxon>
        <taxon>Euteleostomi</taxon>
        <taxon>Mammalia</taxon>
        <taxon>Eutheria</taxon>
        <taxon>Euarchontoglires</taxon>
        <taxon>Glires</taxon>
        <taxon>Rodentia</taxon>
        <taxon>Myomorpha</taxon>
        <taxon>Muroidea</taxon>
        <taxon>Cricetidae</taxon>
        <taxon>Neotominae</taxon>
        <taxon>Neotoma</taxon>
    </lineage>
</organism>
<proteinExistence type="predicted"/>
<reference evidence="2 3" key="1">
    <citation type="submission" date="2016-06" db="EMBL/GenBank/DDBJ databases">
        <title>The Draft Genome Sequence and Annotation of the Desert Woodrat Neotoma lepida.</title>
        <authorList>
            <person name="Campbell M."/>
            <person name="Oakeson K.F."/>
            <person name="Yandell M."/>
            <person name="Halpert J.R."/>
            <person name="Dearing D."/>
        </authorList>
    </citation>
    <scope>NUCLEOTIDE SEQUENCE [LARGE SCALE GENOMIC DNA]</scope>
    <source>
        <strain evidence="2">417</strain>
        <tissue evidence="2">Liver</tissue>
    </source>
</reference>
<sequence length="159" mass="16696">MWCGSSERELAVSWEADAAAGRSPAAEAEEQPGVDAGAAGEPEHPAREEQPKAVSPAPEPPRAAEEGDAHVARQLPPTLPPAPPKPAARAPCQLAKARGRGHRRGSGSGSGSVRPVTVDSSKARTSLDALKISLRQLRWKEGVGQNTSEFERFLLPSAK</sequence>
<dbReference type="AlphaFoldDB" id="A0A1A6GPC5"/>
<feature type="compositionally biased region" description="Basic and acidic residues" evidence="1">
    <location>
        <begin position="41"/>
        <end position="51"/>
    </location>
</feature>
<feature type="compositionally biased region" description="Basic and acidic residues" evidence="1">
    <location>
        <begin position="62"/>
        <end position="71"/>
    </location>
</feature>
<name>A0A1A6GPC5_NEOLE</name>
<feature type="compositionally biased region" description="Low complexity" evidence="1">
    <location>
        <begin position="15"/>
        <end position="26"/>
    </location>
</feature>
<evidence type="ECO:0000256" key="1">
    <source>
        <dbReference type="SAM" id="MobiDB-lite"/>
    </source>
</evidence>
<comment type="caution">
    <text evidence="2">The sequence shown here is derived from an EMBL/GenBank/DDBJ whole genome shotgun (WGS) entry which is preliminary data.</text>
</comment>
<dbReference type="Proteomes" id="UP000092124">
    <property type="component" value="Unassembled WGS sequence"/>
</dbReference>
<dbReference type="EMBL" id="LZPO01087144">
    <property type="protein sequence ID" value="OBS67217.1"/>
    <property type="molecule type" value="Genomic_DNA"/>
</dbReference>
<evidence type="ECO:0000313" key="3">
    <source>
        <dbReference type="Proteomes" id="UP000092124"/>
    </source>
</evidence>
<feature type="compositionally biased region" description="Pro residues" evidence="1">
    <location>
        <begin position="77"/>
        <end position="86"/>
    </location>
</feature>
<dbReference type="OrthoDB" id="10071571at2759"/>
<dbReference type="STRING" id="56216.A0A1A6GPC5"/>